<protein>
    <submittedName>
        <fullName evidence="2">Uncharacterized protein</fullName>
    </submittedName>
</protein>
<reference evidence="2" key="1">
    <citation type="submission" date="2024-06" db="EMBL/GenBank/DDBJ databases">
        <title>Complete Genome Sequence of mouse commensal type strain Neisseria musculi.</title>
        <authorList>
            <person name="Thapa E."/>
            <person name="Aluvathingal J."/>
            <person name="Nadendla S."/>
            <person name="Mehta A."/>
            <person name="Tettelin H."/>
            <person name="Weyand N.J."/>
        </authorList>
    </citation>
    <scope>NUCLEOTIDE SEQUENCE</scope>
    <source>
        <strain evidence="2">NW831</strain>
    </source>
</reference>
<feature type="compositionally biased region" description="Basic and acidic residues" evidence="1">
    <location>
        <begin position="24"/>
        <end position="35"/>
    </location>
</feature>
<sequence length="35" mass="3270">MMAGSNKAVAGNGVADGAPCAAADKAEPAEGRLPA</sequence>
<name>A0A7H1MAP5_9NEIS</name>
<dbReference type="Proteomes" id="UP000516412">
    <property type="component" value="Chromosome"/>
</dbReference>
<feature type="region of interest" description="Disordered" evidence="1">
    <location>
        <begin position="1"/>
        <end position="35"/>
    </location>
</feature>
<keyword evidence="3" id="KW-1185">Reference proteome</keyword>
<dbReference type="KEGG" id="nmus:H7A79_1399"/>
<gene>
    <name evidence="2" type="ORF">H7A79_1399</name>
</gene>
<evidence type="ECO:0000313" key="3">
    <source>
        <dbReference type="Proteomes" id="UP000516412"/>
    </source>
</evidence>
<accession>A0A7H1MAP5</accession>
<dbReference type="AlphaFoldDB" id="A0A7H1MAP5"/>
<evidence type="ECO:0000313" key="2">
    <source>
        <dbReference type="EMBL" id="QNT58710.1"/>
    </source>
</evidence>
<dbReference type="EMBL" id="CP060414">
    <property type="protein sequence ID" value="QNT58710.1"/>
    <property type="molecule type" value="Genomic_DNA"/>
</dbReference>
<proteinExistence type="predicted"/>
<evidence type="ECO:0000256" key="1">
    <source>
        <dbReference type="SAM" id="MobiDB-lite"/>
    </source>
</evidence>
<organism evidence="2 3">
    <name type="scientific">Neisseria musculi</name>
    <dbReference type="NCBI Taxonomy" id="1815583"/>
    <lineage>
        <taxon>Bacteria</taxon>
        <taxon>Pseudomonadati</taxon>
        <taxon>Pseudomonadota</taxon>
        <taxon>Betaproteobacteria</taxon>
        <taxon>Neisseriales</taxon>
        <taxon>Neisseriaceae</taxon>
        <taxon>Neisseria</taxon>
    </lineage>
</organism>